<organism evidence="2">
    <name type="scientific">Neobodo designis</name>
    <name type="common">Flagellated protozoan</name>
    <name type="synonym">Bodo designis</name>
    <dbReference type="NCBI Taxonomy" id="312471"/>
    <lineage>
        <taxon>Eukaryota</taxon>
        <taxon>Discoba</taxon>
        <taxon>Euglenozoa</taxon>
        <taxon>Kinetoplastea</taxon>
        <taxon>Metakinetoplastina</taxon>
        <taxon>Neobodonida</taxon>
        <taxon>Neobodo</taxon>
    </lineage>
</organism>
<evidence type="ECO:0000313" key="2">
    <source>
        <dbReference type="EMBL" id="CAD9088964.1"/>
    </source>
</evidence>
<accession>A0A7S1PMH4</accession>
<feature type="region of interest" description="Disordered" evidence="1">
    <location>
        <begin position="411"/>
        <end position="430"/>
    </location>
</feature>
<proteinExistence type="predicted"/>
<dbReference type="AlphaFoldDB" id="A0A7S1PMH4"/>
<dbReference type="Gene3D" id="1.25.40.10">
    <property type="entry name" value="Tetratricopeptide repeat domain"/>
    <property type="match status" value="1"/>
</dbReference>
<reference evidence="2" key="1">
    <citation type="submission" date="2021-01" db="EMBL/GenBank/DDBJ databases">
        <authorList>
            <person name="Corre E."/>
            <person name="Pelletier E."/>
            <person name="Niang G."/>
            <person name="Scheremetjew M."/>
            <person name="Finn R."/>
            <person name="Kale V."/>
            <person name="Holt S."/>
            <person name="Cochrane G."/>
            <person name="Meng A."/>
            <person name="Brown T."/>
            <person name="Cohen L."/>
        </authorList>
    </citation>
    <scope>NUCLEOTIDE SEQUENCE</scope>
    <source>
        <strain evidence="2">CCAP 1951/1</strain>
    </source>
</reference>
<evidence type="ECO:0000256" key="1">
    <source>
        <dbReference type="SAM" id="MobiDB-lite"/>
    </source>
</evidence>
<dbReference type="InterPro" id="IPR011990">
    <property type="entry name" value="TPR-like_helical_dom_sf"/>
</dbReference>
<name>A0A7S1PMH4_NEODS</name>
<dbReference type="EMBL" id="HBGF01001038">
    <property type="protein sequence ID" value="CAD9088964.1"/>
    <property type="molecule type" value="Transcribed_RNA"/>
</dbReference>
<gene>
    <name evidence="2" type="ORF">NDES1114_LOCUS725</name>
</gene>
<dbReference type="SUPFAM" id="SSF48439">
    <property type="entry name" value="Protein prenylyltransferase"/>
    <property type="match status" value="1"/>
</dbReference>
<protein>
    <submittedName>
        <fullName evidence="2">Uncharacterized protein</fullName>
    </submittedName>
</protein>
<sequence length="430" mass="45192">MRAVSRAVSKGSRAMRPSLGAITPLWCQARWCSGQVLGFDELTPSLRHSVERVKQSPKDAAAWQDLGVMLEGTDKVPGPDGPVSRLDCLRAAAELGWDDSNVWMHVGASLGEGEVLEVRDTSMTPLGCLLRSVRLNPSNGSAWLNLSFAVQPEQTIALPDIGRLGRLEILAFGAAALEREFGAAVDAQAAADTAAMLAGCYAMGAGALMAGHAAAVPPGAPRERRIAFPAGSGTERTPLQCIERALQVDPDAAMPWVMAGNLMRSNDTVRLASGETASRKAVLEHLLRMDPDNADALAGMAEEIPAEGIATVGDDQLSKMELLGRALRADVACVSAWRQLGFHCAATGAHLPLADGTKLSALECFGRALVYDAGDAALWDAAADEMEKAGVAAITVGSHRLEVSECRQMAKAQRGEGPIPDSLANKTRGA</sequence>